<keyword evidence="6" id="KW-0472">Membrane</keyword>
<keyword evidence="4" id="KW-0812">Transmembrane</keyword>
<dbReference type="SUPFAM" id="SSF82689">
    <property type="entry name" value="Mechanosensitive channel protein MscS (YggB), C-terminal domain"/>
    <property type="match status" value="1"/>
</dbReference>
<dbReference type="EMBL" id="CP013690">
    <property type="protein sequence ID" value="ALU26149.1"/>
    <property type="molecule type" value="Genomic_DNA"/>
</dbReference>
<evidence type="ECO:0000313" key="8">
    <source>
        <dbReference type="Proteomes" id="UP000069030"/>
    </source>
</evidence>
<dbReference type="eggNOG" id="COG0668">
    <property type="taxonomic scope" value="Bacteria"/>
</dbReference>
<organism evidence="7 8">
    <name type="scientific">Myroides odoratimimus</name>
    <dbReference type="NCBI Taxonomy" id="76832"/>
    <lineage>
        <taxon>Bacteria</taxon>
        <taxon>Pseudomonadati</taxon>
        <taxon>Bacteroidota</taxon>
        <taxon>Flavobacteriia</taxon>
        <taxon>Flavobacteriales</taxon>
        <taxon>Flavobacteriaceae</taxon>
        <taxon>Myroides</taxon>
    </lineage>
</organism>
<dbReference type="RefSeq" id="WP_006257338.1">
    <property type="nucleotide sequence ID" value="NZ_BCMQ01000001.1"/>
</dbReference>
<evidence type="ECO:0000256" key="1">
    <source>
        <dbReference type="ARBA" id="ARBA00004651"/>
    </source>
</evidence>
<dbReference type="GO" id="GO:0008381">
    <property type="term" value="F:mechanosensitive monoatomic ion channel activity"/>
    <property type="evidence" value="ECO:0007669"/>
    <property type="project" value="InterPro"/>
</dbReference>
<dbReference type="Pfam" id="PF05552">
    <property type="entry name" value="MS_channel_1st_1"/>
    <property type="match status" value="1"/>
</dbReference>
<dbReference type="PANTHER" id="PTHR30221:SF1">
    <property type="entry name" value="SMALL-CONDUCTANCE MECHANOSENSITIVE CHANNEL"/>
    <property type="match status" value="1"/>
</dbReference>
<accession>A0A0S7EC83</accession>
<dbReference type="InterPro" id="IPR010920">
    <property type="entry name" value="LSM_dom_sf"/>
</dbReference>
<evidence type="ECO:0000256" key="5">
    <source>
        <dbReference type="ARBA" id="ARBA00022989"/>
    </source>
</evidence>
<protein>
    <submittedName>
        <fullName evidence="7">Mechanosensitive ion channel protein</fullName>
    </submittedName>
</protein>
<comment type="subcellular location">
    <subcellularLocation>
        <location evidence="1">Cell membrane</location>
        <topology evidence="1">Multi-pass membrane protein</topology>
    </subcellularLocation>
</comment>
<dbReference type="InterPro" id="IPR011066">
    <property type="entry name" value="MscS_channel_C_sf"/>
</dbReference>
<dbReference type="Gene3D" id="2.30.30.60">
    <property type="match status" value="1"/>
</dbReference>
<reference evidence="7 8" key="1">
    <citation type="journal article" date="2016" name="J. Zhejiang Univ. Sci. B">
        <title>Antibiotic resistance mechanisms of Myroides sp.</title>
        <authorList>
            <person name="Hu S."/>
            <person name="Yuan S."/>
            <person name="Qu H."/>
            <person name="Jiang T."/>
            <person name="Zhou Y."/>
            <person name="Wang M."/>
            <person name="Ming D."/>
        </authorList>
    </citation>
    <scope>NUCLEOTIDE SEQUENCE [LARGE SCALE GENOMIC DNA]</scope>
    <source>
        <strain evidence="7 8">PR63039</strain>
    </source>
</reference>
<proteinExistence type="inferred from homology"/>
<dbReference type="InterPro" id="IPR008910">
    <property type="entry name" value="MSC_TM_helix"/>
</dbReference>
<evidence type="ECO:0000256" key="3">
    <source>
        <dbReference type="ARBA" id="ARBA00022475"/>
    </source>
</evidence>
<dbReference type="GO" id="GO:0005886">
    <property type="term" value="C:plasma membrane"/>
    <property type="evidence" value="ECO:0007669"/>
    <property type="project" value="UniProtKB-SubCell"/>
</dbReference>
<sequence length="255" mass="28744">MQKLDTLLSRYIEDIITYIPEIVTSLIILGIGLWVIRFLQRLAKRIFLKKNIDPTFSSFILDVLIWGMRILLFVIIASKLGIQTSSFVAIIGAMSLAIGLSLQGSLSNFAGGVLIILFKPFRIGDIIEAQGETGKVLTIHIFSTQVLTYQNNIVYIPNGVLSNGKIKNITQNNLRRAEIAVQTTLLKNTTVFIEKLQEELDSYDKVLSQPRPRILIRELLDTKITYTVQIWVENDNFTVATSYVLLKAREISDAL</sequence>
<keyword evidence="5" id="KW-1133">Transmembrane helix</keyword>
<dbReference type="InterPro" id="IPR045275">
    <property type="entry name" value="MscS_archaea/bacteria_type"/>
</dbReference>
<dbReference type="PANTHER" id="PTHR30221">
    <property type="entry name" value="SMALL-CONDUCTANCE MECHANOSENSITIVE CHANNEL"/>
    <property type="match status" value="1"/>
</dbReference>
<dbReference type="InterPro" id="IPR011014">
    <property type="entry name" value="MscS_channel_TM-2"/>
</dbReference>
<name>A0A0S7EC83_9FLAO</name>
<gene>
    <name evidence="7" type="ORF">AS202_08295</name>
</gene>
<evidence type="ECO:0000256" key="4">
    <source>
        <dbReference type="ARBA" id="ARBA00022692"/>
    </source>
</evidence>
<dbReference type="AlphaFoldDB" id="A0A0S7EC83"/>
<evidence type="ECO:0000256" key="6">
    <source>
        <dbReference type="ARBA" id="ARBA00023136"/>
    </source>
</evidence>
<dbReference type="Gene3D" id="1.10.287.1260">
    <property type="match status" value="1"/>
</dbReference>
<evidence type="ECO:0000313" key="7">
    <source>
        <dbReference type="EMBL" id="ALU26149.1"/>
    </source>
</evidence>
<dbReference type="Pfam" id="PF00924">
    <property type="entry name" value="MS_channel_2nd"/>
    <property type="match status" value="1"/>
</dbReference>
<keyword evidence="3" id="KW-1003">Cell membrane</keyword>
<dbReference type="Proteomes" id="UP000069030">
    <property type="component" value="Chromosome"/>
</dbReference>
<comment type="similarity">
    <text evidence="2">Belongs to the MscS (TC 1.A.23) family.</text>
</comment>
<dbReference type="SUPFAM" id="SSF82861">
    <property type="entry name" value="Mechanosensitive channel protein MscS (YggB), transmembrane region"/>
    <property type="match status" value="1"/>
</dbReference>
<dbReference type="InterPro" id="IPR006685">
    <property type="entry name" value="MscS_channel_2nd"/>
</dbReference>
<evidence type="ECO:0000256" key="2">
    <source>
        <dbReference type="ARBA" id="ARBA00008017"/>
    </source>
</evidence>
<dbReference type="InterPro" id="IPR023408">
    <property type="entry name" value="MscS_beta-dom_sf"/>
</dbReference>
<dbReference type="SUPFAM" id="SSF50182">
    <property type="entry name" value="Sm-like ribonucleoproteins"/>
    <property type="match status" value="1"/>
</dbReference>
<dbReference type="KEGG" id="mod:AS202_08295"/>